<evidence type="ECO:0000313" key="5">
    <source>
        <dbReference type="EMBL" id="MBB6479528.1"/>
    </source>
</evidence>
<dbReference type="SUPFAM" id="SSF51215">
    <property type="entry name" value="Regulatory protein AraC"/>
    <property type="match status" value="1"/>
</dbReference>
<dbReference type="PANTHER" id="PTHR43280">
    <property type="entry name" value="ARAC-FAMILY TRANSCRIPTIONAL REGULATOR"/>
    <property type="match status" value="1"/>
</dbReference>
<dbReference type="Gene3D" id="1.10.10.60">
    <property type="entry name" value="Homeodomain-like"/>
    <property type="match status" value="2"/>
</dbReference>
<name>A0A841R9Z7_9SPIO</name>
<evidence type="ECO:0000256" key="2">
    <source>
        <dbReference type="ARBA" id="ARBA00023125"/>
    </source>
</evidence>
<dbReference type="InterPro" id="IPR037923">
    <property type="entry name" value="HTH-like"/>
</dbReference>
<organism evidence="5 6">
    <name type="scientific">Spirochaeta isovalerica</name>
    <dbReference type="NCBI Taxonomy" id="150"/>
    <lineage>
        <taxon>Bacteria</taxon>
        <taxon>Pseudomonadati</taxon>
        <taxon>Spirochaetota</taxon>
        <taxon>Spirochaetia</taxon>
        <taxon>Spirochaetales</taxon>
        <taxon>Spirochaetaceae</taxon>
        <taxon>Spirochaeta</taxon>
    </lineage>
</organism>
<dbReference type="Proteomes" id="UP000587760">
    <property type="component" value="Unassembled WGS sequence"/>
</dbReference>
<sequence>MSDVKINNIDIINYDKQPGEREIHRKSGFRISHFQRGVSYEPLEKPVPRRFSYYSICHLIEGKGWYWVPGESIRYFSAGEGVVSTPGFVQSYGGDGTTFVEDFICFDGPVADFLFQSGVIENGIINMGRNRRLLPVIQEALNLSDSGQIKANGALQHLLYDLYREREEAKQGNSQDNITLLLDELSSSQDRWWTVSEMASYCNLSENQFRRLFRNRTGMGPKHYIDSLKMQIASEWILSTREKLDNISVRLGYRDRFHFSKVFKRIKGMSPDRFRKNYPL</sequence>
<feature type="domain" description="HTH araC/xylS-type" evidence="4">
    <location>
        <begin position="175"/>
        <end position="277"/>
    </location>
</feature>
<dbReference type="SMART" id="SM00342">
    <property type="entry name" value="HTH_ARAC"/>
    <property type="match status" value="1"/>
</dbReference>
<dbReference type="GO" id="GO:0043565">
    <property type="term" value="F:sequence-specific DNA binding"/>
    <property type="evidence" value="ECO:0007669"/>
    <property type="project" value="InterPro"/>
</dbReference>
<dbReference type="InterPro" id="IPR018062">
    <property type="entry name" value="HTH_AraC-typ_CS"/>
</dbReference>
<dbReference type="RefSeq" id="WP_184744838.1">
    <property type="nucleotide sequence ID" value="NZ_JACHGJ010000002.1"/>
</dbReference>
<dbReference type="SUPFAM" id="SSF46689">
    <property type="entry name" value="Homeodomain-like"/>
    <property type="match status" value="2"/>
</dbReference>
<reference evidence="5 6" key="1">
    <citation type="submission" date="2020-08" db="EMBL/GenBank/DDBJ databases">
        <title>Genomic Encyclopedia of Type Strains, Phase IV (KMG-IV): sequencing the most valuable type-strain genomes for metagenomic binning, comparative biology and taxonomic classification.</title>
        <authorList>
            <person name="Goeker M."/>
        </authorList>
    </citation>
    <scope>NUCLEOTIDE SEQUENCE [LARGE SCALE GENOMIC DNA]</scope>
    <source>
        <strain evidence="5 6">DSM 2461</strain>
    </source>
</reference>
<keyword evidence="2 5" id="KW-0238">DNA-binding</keyword>
<keyword evidence="1" id="KW-0805">Transcription regulation</keyword>
<evidence type="ECO:0000313" key="6">
    <source>
        <dbReference type="Proteomes" id="UP000587760"/>
    </source>
</evidence>
<accession>A0A841R9Z7</accession>
<dbReference type="Pfam" id="PF12833">
    <property type="entry name" value="HTH_18"/>
    <property type="match status" value="1"/>
</dbReference>
<dbReference type="InterPro" id="IPR009057">
    <property type="entry name" value="Homeodomain-like_sf"/>
</dbReference>
<dbReference type="PROSITE" id="PS00041">
    <property type="entry name" value="HTH_ARAC_FAMILY_1"/>
    <property type="match status" value="1"/>
</dbReference>
<dbReference type="EMBL" id="JACHGJ010000002">
    <property type="protein sequence ID" value="MBB6479528.1"/>
    <property type="molecule type" value="Genomic_DNA"/>
</dbReference>
<keyword evidence="3" id="KW-0804">Transcription</keyword>
<dbReference type="InterPro" id="IPR018060">
    <property type="entry name" value="HTH_AraC"/>
</dbReference>
<dbReference type="AlphaFoldDB" id="A0A841R9Z7"/>
<dbReference type="PANTHER" id="PTHR43280:SF28">
    <property type="entry name" value="HTH-TYPE TRANSCRIPTIONAL ACTIVATOR RHAS"/>
    <property type="match status" value="1"/>
</dbReference>
<keyword evidence="6" id="KW-1185">Reference proteome</keyword>
<evidence type="ECO:0000256" key="1">
    <source>
        <dbReference type="ARBA" id="ARBA00023015"/>
    </source>
</evidence>
<evidence type="ECO:0000256" key="3">
    <source>
        <dbReference type="ARBA" id="ARBA00023163"/>
    </source>
</evidence>
<comment type="caution">
    <text evidence="5">The sequence shown here is derived from an EMBL/GenBank/DDBJ whole genome shotgun (WGS) entry which is preliminary data.</text>
</comment>
<protein>
    <submittedName>
        <fullName evidence="5">AraC-like DNA-binding protein</fullName>
    </submittedName>
</protein>
<proteinExistence type="predicted"/>
<gene>
    <name evidence="5" type="ORF">HNR50_001186</name>
</gene>
<evidence type="ECO:0000259" key="4">
    <source>
        <dbReference type="PROSITE" id="PS01124"/>
    </source>
</evidence>
<dbReference type="GO" id="GO:0003700">
    <property type="term" value="F:DNA-binding transcription factor activity"/>
    <property type="evidence" value="ECO:0007669"/>
    <property type="project" value="InterPro"/>
</dbReference>
<dbReference type="PROSITE" id="PS01124">
    <property type="entry name" value="HTH_ARAC_FAMILY_2"/>
    <property type="match status" value="1"/>
</dbReference>